<protein>
    <recommendedName>
        <fullName evidence="3">SAM-dependent methyltransferase</fullName>
    </recommendedName>
</protein>
<dbReference type="SUPFAM" id="SSF53335">
    <property type="entry name" value="S-adenosyl-L-methionine-dependent methyltransferases"/>
    <property type="match status" value="1"/>
</dbReference>
<sequence length="455" mass="52592">MKITEIAPSSFRDPSGFLFTRSGTLYRQINKLYEKEYGHLMRSGLYESLTRDGFLIPHEEVSEPPAREDSAHIVIHPERIPFVSYPYEWCFGELKDAALLTLDVQKRALEHGMVLKDASAYNIQFRHGKPIFIDTLSFDFYKEGKPWEGYRQFCQHFLAPLALMVYTDVRLREFLRIYIDGIPLDLARALLPFSSIFRPSLLIHIIFHAKTQARFAGRETKDHSSRFMNRKTMLELADNLRSSVAALQWKFSRTEWGEYYRETNYSSGSFSEKAELVEKMTERADPKTLWDIGANTGVFSRIASKRGVYTISIDSDPAAVEKNYQTRDNNTLPLVMDLTNPSPALGWDHRERLSLKDRGPADMVLALALIHHLVISNNLPFSAVARFLADICKTLVIEFVPKSDSNTRRLLKSRKDIFPEYTKRHFEEAFSMLFVIKESVPISGSERVLYYMEKR</sequence>
<evidence type="ECO:0000313" key="2">
    <source>
        <dbReference type="Proteomes" id="UP000178996"/>
    </source>
</evidence>
<dbReference type="AlphaFoldDB" id="A0A1G2H469"/>
<reference evidence="1 2" key="1">
    <citation type="journal article" date="2016" name="Nat. Commun.">
        <title>Thousands of microbial genomes shed light on interconnected biogeochemical processes in an aquifer system.</title>
        <authorList>
            <person name="Anantharaman K."/>
            <person name="Brown C.T."/>
            <person name="Hug L.A."/>
            <person name="Sharon I."/>
            <person name="Castelle C.J."/>
            <person name="Probst A.J."/>
            <person name="Thomas B.C."/>
            <person name="Singh A."/>
            <person name="Wilkins M.J."/>
            <person name="Karaoz U."/>
            <person name="Brodie E.L."/>
            <person name="Williams K.H."/>
            <person name="Hubbard S.S."/>
            <person name="Banfield J.F."/>
        </authorList>
    </citation>
    <scope>NUCLEOTIDE SEQUENCE [LARGE SCALE GENOMIC DNA]</scope>
</reference>
<evidence type="ECO:0008006" key="3">
    <source>
        <dbReference type="Google" id="ProtNLM"/>
    </source>
</evidence>
<organism evidence="1 2">
    <name type="scientific">Candidatus Ryanbacteria bacterium RIFCSPLOWO2_12_FULL_47_9c</name>
    <dbReference type="NCBI Taxonomy" id="1802131"/>
    <lineage>
        <taxon>Bacteria</taxon>
        <taxon>Candidatus Ryaniibacteriota</taxon>
    </lineage>
</organism>
<proteinExistence type="predicted"/>
<comment type="caution">
    <text evidence="1">The sequence shown here is derived from an EMBL/GenBank/DDBJ whole genome shotgun (WGS) entry which is preliminary data.</text>
</comment>
<evidence type="ECO:0000313" key="1">
    <source>
        <dbReference type="EMBL" id="OGZ57257.1"/>
    </source>
</evidence>
<dbReference type="InterPro" id="IPR029063">
    <property type="entry name" value="SAM-dependent_MTases_sf"/>
</dbReference>
<dbReference type="Gene3D" id="3.40.50.150">
    <property type="entry name" value="Vaccinia Virus protein VP39"/>
    <property type="match status" value="1"/>
</dbReference>
<dbReference type="Proteomes" id="UP000178996">
    <property type="component" value="Unassembled WGS sequence"/>
</dbReference>
<accession>A0A1G2H469</accession>
<name>A0A1G2H469_9BACT</name>
<gene>
    <name evidence="1" type="ORF">A3G60_03815</name>
</gene>
<dbReference type="EMBL" id="MHOB01000027">
    <property type="protein sequence ID" value="OGZ57257.1"/>
    <property type="molecule type" value="Genomic_DNA"/>
</dbReference>